<evidence type="ECO:0000313" key="7">
    <source>
        <dbReference type="EMBL" id="EAT81647.1"/>
    </source>
</evidence>
<dbReference type="HOGENOM" id="CLU_000288_57_1_1"/>
<dbReference type="GO" id="GO:0071013">
    <property type="term" value="C:catalytic step 2 spliceosome"/>
    <property type="evidence" value="ECO:0000318"/>
    <property type="project" value="GO_Central"/>
</dbReference>
<evidence type="ECO:0000256" key="3">
    <source>
        <dbReference type="ARBA" id="ARBA00022574"/>
    </source>
</evidence>
<dbReference type="SMART" id="SM00320">
    <property type="entry name" value="WD40"/>
    <property type="match status" value="7"/>
</dbReference>
<dbReference type="InterPro" id="IPR051980">
    <property type="entry name" value="WD_repeat_MORG1"/>
</dbReference>
<dbReference type="InterPro" id="IPR019775">
    <property type="entry name" value="WD40_repeat_CS"/>
</dbReference>
<comment type="subcellular location">
    <subcellularLocation>
        <location evidence="1">Cytoplasm</location>
    </subcellularLocation>
</comment>
<dbReference type="Proteomes" id="UP000001055">
    <property type="component" value="Unassembled WGS sequence"/>
</dbReference>
<dbReference type="PROSITE" id="PS00678">
    <property type="entry name" value="WD_REPEATS_1"/>
    <property type="match status" value="1"/>
</dbReference>
<accession>Q0UAR6</accession>
<feature type="repeat" description="WD" evidence="6">
    <location>
        <begin position="12"/>
        <end position="54"/>
    </location>
</feature>
<dbReference type="KEGG" id="pno:SNOG_11148"/>
<dbReference type="InterPro" id="IPR036322">
    <property type="entry name" value="WD40_repeat_dom_sf"/>
</dbReference>
<dbReference type="InParanoid" id="Q0UAR6"/>
<keyword evidence="4" id="KW-0677">Repeat</keyword>
<keyword evidence="2" id="KW-0963">Cytoplasm</keyword>
<gene>
    <name evidence="7" type="ORF">SNOG_11148</name>
</gene>
<evidence type="ECO:0000256" key="1">
    <source>
        <dbReference type="ARBA" id="ARBA00004496"/>
    </source>
</evidence>
<dbReference type="VEuPathDB" id="FungiDB:JI435_111480"/>
<feature type="repeat" description="WD" evidence="6">
    <location>
        <begin position="112"/>
        <end position="154"/>
    </location>
</feature>
<dbReference type="SUPFAM" id="SSF50978">
    <property type="entry name" value="WD40 repeat-like"/>
    <property type="match status" value="1"/>
</dbReference>
<name>Q0UAR6_PHANO</name>
<dbReference type="OMA" id="MCWDIRT"/>
<evidence type="ECO:0000256" key="5">
    <source>
        <dbReference type="ARBA" id="ARBA00038145"/>
    </source>
</evidence>
<evidence type="ECO:0000256" key="2">
    <source>
        <dbReference type="ARBA" id="ARBA00022490"/>
    </source>
</evidence>
<dbReference type="GO" id="GO:0000398">
    <property type="term" value="P:mRNA splicing, via spliceosome"/>
    <property type="evidence" value="ECO:0000318"/>
    <property type="project" value="GO_Central"/>
</dbReference>
<dbReference type="PROSITE" id="PS50082">
    <property type="entry name" value="WD_REPEATS_2"/>
    <property type="match status" value="3"/>
</dbReference>
<reference evidence="8" key="1">
    <citation type="journal article" date="2007" name="Plant Cell">
        <title>Dothideomycete-plant interactions illuminated by genome sequencing and EST analysis of the wheat pathogen Stagonospora nodorum.</title>
        <authorList>
            <person name="Hane J.K."/>
            <person name="Lowe R.G."/>
            <person name="Solomon P.S."/>
            <person name="Tan K.C."/>
            <person name="Schoch C.L."/>
            <person name="Spatafora J.W."/>
            <person name="Crous P.W."/>
            <person name="Kodira C."/>
            <person name="Birren B.W."/>
            <person name="Galagan J.E."/>
            <person name="Torriani S.F."/>
            <person name="McDonald B.A."/>
            <person name="Oliver R.P."/>
        </authorList>
    </citation>
    <scope>NUCLEOTIDE SEQUENCE [LARGE SCALE GENOMIC DNA]</scope>
    <source>
        <strain evidence="8">SN15 / ATCC MYA-4574 / FGSC 10173</strain>
    </source>
</reference>
<dbReference type="EMBL" id="CH445342">
    <property type="protein sequence ID" value="EAT81647.1"/>
    <property type="molecule type" value="Genomic_DNA"/>
</dbReference>
<dbReference type="AlphaFoldDB" id="Q0UAR6"/>
<dbReference type="InterPro" id="IPR015943">
    <property type="entry name" value="WD40/YVTN_repeat-like_dom_sf"/>
</dbReference>
<dbReference type="InterPro" id="IPR001680">
    <property type="entry name" value="WD40_rpt"/>
</dbReference>
<evidence type="ECO:0000256" key="4">
    <source>
        <dbReference type="ARBA" id="ARBA00022737"/>
    </source>
</evidence>
<sequence>MPAFPTNPIAKLTGHNGIVHAVAYSSGAQSYILTGSSDRTIRLYNPQKAPTTSVAPSASNVYPPGLVNKYSAHGYEVLSIDVNHDNDRFVSTGGDKTVFLWDVQTAQTIRRYTGHAGRVNRGVFGGEGDSIIATGSFDGTVKIWDVKSNSFKPVMSLDDAKDAITDVAISDAEIITASVDGRVRSYDLRTGLCQADVIGYPCTSLGVTKKGTEMLVSSLDSTVRLMDRVNGEMLKAYTDDAFVNKDLRVRSTLGLNDSVVLSGSDNGMVFVWDILGGECLHRFKHSEMREVQGPGIVAGQTGKKDVVSAVAFCQTRREWASAGGDGSVVLLFPSTTPI</sequence>
<dbReference type="InterPro" id="IPR020472">
    <property type="entry name" value="WD40_PAC1"/>
</dbReference>
<dbReference type="PROSITE" id="PS50294">
    <property type="entry name" value="WD_REPEATS_REGION"/>
    <property type="match status" value="3"/>
</dbReference>
<keyword evidence="3 6" id="KW-0853">WD repeat</keyword>
<dbReference type="Gene3D" id="2.130.10.10">
    <property type="entry name" value="YVTN repeat-like/Quinoprotein amine dehydrogenase"/>
    <property type="match status" value="2"/>
</dbReference>
<protein>
    <submittedName>
        <fullName evidence="7">Uncharacterized protein</fullName>
    </submittedName>
</protein>
<proteinExistence type="inferred from homology"/>
<dbReference type="PANTHER" id="PTHR22842:SF3">
    <property type="entry name" value="WD REPEAT DOMAIN-CONTAINING PROTEIN 83"/>
    <property type="match status" value="1"/>
</dbReference>
<evidence type="ECO:0000313" key="8">
    <source>
        <dbReference type="Proteomes" id="UP000001055"/>
    </source>
</evidence>
<dbReference type="Pfam" id="PF00400">
    <property type="entry name" value="WD40"/>
    <property type="match status" value="3"/>
</dbReference>
<dbReference type="eggNOG" id="KOG0316">
    <property type="taxonomic scope" value="Eukaryota"/>
</dbReference>
<dbReference type="PRINTS" id="PR00320">
    <property type="entry name" value="GPROTEINBRPT"/>
</dbReference>
<dbReference type="GO" id="GO:0005737">
    <property type="term" value="C:cytoplasm"/>
    <property type="evidence" value="ECO:0007669"/>
    <property type="project" value="UniProtKB-SubCell"/>
</dbReference>
<comment type="similarity">
    <text evidence="5">Belongs to the WD repeat MORG1 family.</text>
</comment>
<evidence type="ECO:0000256" key="6">
    <source>
        <dbReference type="PROSITE-ProRule" id="PRU00221"/>
    </source>
</evidence>
<dbReference type="STRING" id="321614.Q0UAR6"/>
<dbReference type="PANTHER" id="PTHR22842">
    <property type="entry name" value="WD40 REPEAT PROTEIN"/>
    <property type="match status" value="1"/>
</dbReference>
<feature type="repeat" description="WD" evidence="6">
    <location>
        <begin position="70"/>
        <end position="111"/>
    </location>
</feature>
<dbReference type="RefSeq" id="XP_001801397.1">
    <property type="nucleotide sequence ID" value="XM_001801345.1"/>
</dbReference>
<organism evidence="7 8">
    <name type="scientific">Phaeosphaeria nodorum (strain SN15 / ATCC MYA-4574 / FGSC 10173)</name>
    <name type="common">Glume blotch fungus</name>
    <name type="synonym">Parastagonospora nodorum</name>
    <dbReference type="NCBI Taxonomy" id="321614"/>
    <lineage>
        <taxon>Eukaryota</taxon>
        <taxon>Fungi</taxon>
        <taxon>Dikarya</taxon>
        <taxon>Ascomycota</taxon>
        <taxon>Pezizomycotina</taxon>
        <taxon>Dothideomycetes</taxon>
        <taxon>Pleosporomycetidae</taxon>
        <taxon>Pleosporales</taxon>
        <taxon>Pleosporineae</taxon>
        <taxon>Phaeosphaeriaceae</taxon>
        <taxon>Parastagonospora</taxon>
    </lineage>
</organism>
<dbReference type="GeneID" id="5978305"/>